<protein>
    <recommendedName>
        <fullName evidence="2">DUF5860 domain-containing protein</fullName>
    </recommendedName>
</protein>
<dbReference type="Proteomes" id="UP000204584">
    <property type="component" value="Segment"/>
</dbReference>
<evidence type="ECO:0000313" key="3">
    <source>
        <dbReference type="EMBL" id="ATE82145.1"/>
    </source>
</evidence>
<dbReference type="GeneID" id="34568154"/>
<dbReference type="InterPro" id="IPR043848">
    <property type="entry name" value="DUF5860"/>
</dbReference>
<dbReference type="EMBL" id="KC977571">
    <property type="protein sequence ID" value="ATE82145.1"/>
    <property type="molecule type" value="Genomic_DNA"/>
</dbReference>
<gene>
    <name evidence="3" type="ORF">psal_cds_258</name>
</gene>
<feature type="domain" description="DUF5860" evidence="2">
    <location>
        <begin position="364"/>
        <end position="525"/>
    </location>
</feature>
<keyword evidence="4" id="KW-1185">Reference proteome</keyword>
<accession>A0A291ATI4</accession>
<feature type="compositionally biased region" description="Basic residues" evidence="1">
    <location>
        <begin position="37"/>
        <end position="46"/>
    </location>
</feature>
<feature type="compositionally biased region" description="Low complexity" evidence="1">
    <location>
        <begin position="50"/>
        <end position="69"/>
    </location>
</feature>
<feature type="region of interest" description="Disordered" evidence="1">
    <location>
        <begin position="19"/>
        <end position="69"/>
    </location>
</feature>
<proteinExistence type="predicted"/>
<dbReference type="KEGG" id="vg:34568154"/>
<evidence type="ECO:0000259" key="2">
    <source>
        <dbReference type="Pfam" id="PF19178"/>
    </source>
</evidence>
<dbReference type="Pfam" id="PF19178">
    <property type="entry name" value="DUF5860"/>
    <property type="match status" value="1"/>
</dbReference>
<sequence>MGDDGRCRRRRRAVINSRQSCGGIVTARVPQQQQQTTRRHHRHSAPMRKSSATTNASAASVATRATQAAIQSPSSPDLWRLYPEIDSDSIFALARINIALGAVPHDWMPVGWSGPFAYSLTDSKESVETFVTRLLRFYEARVNVTGDPCRILLSVDQGPNRTELVYRIVKDTAAVGSRAVDGAGTHTKASTESTSISKALADDARADKVDAAEPESSFAAVVAIGEVAAAFDTLLATVPHEWVSDRSRINADCGHLIRAPAGPHDAAARRATAEAISNHVHAISGASQGRPHRLIVHGAAAAADVNQIEFFYEILPVAAGHTGCVASSALPSGESAPATDRPGSAAAAVTTTTTLAAEMASAGQTPAEILALYPSLSVDQAMQVLLGEHVLRGVPHVWAESDADAKYLCSHDLSTDATGLARKIRACLDKGWRRIVLSVSAKGSDATTVSIGGARPPSSPKTQTVEDLLDLYPTLSAREAVCLTKVVDGLAGVPVEWVDQDSGHTYDASGVFDTGCPVVAHVRKAFAKVTATAADIETDPRHVVLALHRGAADAASLHYYFIILPTAN</sequence>
<dbReference type="RefSeq" id="YP_009429984.1">
    <property type="nucleotide sequence ID" value="NC_022098.1"/>
</dbReference>
<evidence type="ECO:0000256" key="1">
    <source>
        <dbReference type="SAM" id="MobiDB-lite"/>
    </source>
</evidence>
<name>A0A291ATI4_9VIRU</name>
<evidence type="ECO:0000313" key="4">
    <source>
        <dbReference type="Proteomes" id="UP000204584"/>
    </source>
</evidence>
<reference evidence="3 4" key="1">
    <citation type="journal article" date="2013" name="Science">
        <title>Pandoraviruses: amoeba viruses with genomes up to 2.5 Mb reaching that of parasitic eukaryotes.</title>
        <authorList>
            <person name="Philippe N."/>
            <person name="Legendre M."/>
            <person name="Doutre G."/>
            <person name="Coute Y."/>
            <person name="Poirot O."/>
            <person name="Lescot M."/>
            <person name="Arslan D."/>
            <person name="Seltzer V."/>
            <person name="Bertaux L."/>
            <person name="Bruley C."/>
            <person name="Garin J."/>
            <person name="Claverie J.M."/>
            <person name="Abergel C."/>
        </authorList>
    </citation>
    <scope>NUCLEOTIDE SEQUENCE [LARGE SCALE GENOMIC DNA]</scope>
</reference>
<organism evidence="3 4">
    <name type="scientific">Pandoravirus salinus</name>
    <dbReference type="NCBI Taxonomy" id="1349410"/>
    <lineage>
        <taxon>Viruses</taxon>
        <taxon>Pandoravirus</taxon>
    </lineage>
</organism>